<feature type="transmembrane region" description="Helical" evidence="1">
    <location>
        <begin position="378"/>
        <end position="400"/>
    </location>
</feature>
<dbReference type="OrthoDB" id="140980at2"/>
<feature type="transmembrane region" description="Helical" evidence="1">
    <location>
        <begin position="412"/>
        <end position="431"/>
    </location>
</feature>
<keyword evidence="1" id="KW-0472">Membrane</keyword>
<gene>
    <name evidence="2" type="ORF">KS4_31280</name>
</gene>
<dbReference type="PANTHER" id="PTHR43044">
    <property type="match status" value="1"/>
</dbReference>
<evidence type="ECO:0000256" key="1">
    <source>
        <dbReference type="SAM" id="Phobius"/>
    </source>
</evidence>
<evidence type="ECO:0000313" key="2">
    <source>
        <dbReference type="EMBL" id="QDU35051.1"/>
    </source>
</evidence>
<keyword evidence="3" id="KW-1185">Reference proteome</keyword>
<dbReference type="KEGG" id="pcor:KS4_31280"/>
<sequence length="456" mass="51582">MAEHGAYLDPIDAKPLGDKARGAARIWIAIGVIGLVAAFVVSLISEGNLFSRHMQFAYLTGFAFVLSIALGALILLILTHLFRAGWVVVVRRPIESIANTLPLLLILFLPILGMVLSGNGELYPWAVSAHHWEEKLGAGGHATADQPEIITVANQSEQTAEADSESHGEHYYPPEMMLAKRPYLNPMFFVVRWVVFFAIWLLAARFYWRSSTKQDETGDHTLTNRMEGLSPINTLAFALTITFASFDLLMSLDPVWFSTMFGVYYFTGAFLSAVSFIIIMIMMFKKLGVLVSVNKEHMHDLGKLLFAFVFFWGYIAFSQYMLIWYANLPEETAWYKLHGITQVPSEMTGWTYVGLILLFGQLLIPFAGLLSRHIKRNFALLTFWAVFLMVMHYIDIWWIIMPMYDSHHVNLGIMEIGTGVGMFALMVGMTLRNFARYNAVPTKDPRLHDSLGFHNI</sequence>
<feature type="transmembrane region" description="Helical" evidence="1">
    <location>
        <begin position="94"/>
        <end position="116"/>
    </location>
</feature>
<reference evidence="2 3" key="1">
    <citation type="submission" date="2019-02" db="EMBL/GenBank/DDBJ databases">
        <title>Deep-cultivation of Planctomycetes and their phenomic and genomic characterization uncovers novel biology.</title>
        <authorList>
            <person name="Wiegand S."/>
            <person name="Jogler M."/>
            <person name="Boedeker C."/>
            <person name="Pinto D."/>
            <person name="Vollmers J."/>
            <person name="Rivas-Marin E."/>
            <person name="Kohn T."/>
            <person name="Peeters S.H."/>
            <person name="Heuer A."/>
            <person name="Rast P."/>
            <person name="Oberbeckmann S."/>
            <person name="Bunk B."/>
            <person name="Jeske O."/>
            <person name="Meyerdierks A."/>
            <person name="Storesund J.E."/>
            <person name="Kallscheuer N."/>
            <person name="Luecker S."/>
            <person name="Lage O.M."/>
            <person name="Pohl T."/>
            <person name="Merkel B.J."/>
            <person name="Hornburger P."/>
            <person name="Mueller R.-W."/>
            <person name="Bruemmer F."/>
            <person name="Labrenz M."/>
            <person name="Spormann A.M."/>
            <person name="Op den Camp H."/>
            <person name="Overmann J."/>
            <person name="Amann R."/>
            <person name="Jetten M.S.M."/>
            <person name="Mascher T."/>
            <person name="Medema M.H."/>
            <person name="Devos D.P."/>
            <person name="Kaster A.-K."/>
            <person name="Ovreas L."/>
            <person name="Rohde M."/>
            <person name="Galperin M.Y."/>
            <person name="Jogler C."/>
        </authorList>
    </citation>
    <scope>NUCLEOTIDE SEQUENCE [LARGE SCALE GENOMIC DNA]</scope>
    <source>
        <strain evidence="2 3">KS4</strain>
    </source>
</reference>
<evidence type="ECO:0008006" key="4">
    <source>
        <dbReference type="Google" id="ProtNLM"/>
    </source>
</evidence>
<feature type="transmembrane region" description="Helical" evidence="1">
    <location>
        <begin position="350"/>
        <end position="371"/>
    </location>
</feature>
<name>A0A517YXV3_9BACT</name>
<proteinExistence type="predicted"/>
<feature type="transmembrane region" description="Helical" evidence="1">
    <location>
        <begin position="56"/>
        <end position="82"/>
    </location>
</feature>
<dbReference type="AlphaFoldDB" id="A0A517YXV3"/>
<feature type="transmembrane region" description="Helical" evidence="1">
    <location>
        <begin position="24"/>
        <end position="44"/>
    </location>
</feature>
<organism evidence="2 3">
    <name type="scientific">Poriferisphaera corsica</name>
    <dbReference type="NCBI Taxonomy" id="2528020"/>
    <lineage>
        <taxon>Bacteria</taxon>
        <taxon>Pseudomonadati</taxon>
        <taxon>Planctomycetota</taxon>
        <taxon>Phycisphaerae</taxon>
        <taxon>Phycisphaerales</taxon>
        <taxon>Phycisphaeraceae</taxon>
        <taxon>Poriferisphaera</taxon>
    </lineage>
</organism>
<evidence type="ECO:0000313" key="3">
    <source>
        <dbReference type="Proteomes" id="UP000317369"/>
    </source>
</evidence>
<dbReference type="RefSeq" id="WP_145079793.1">
    <property type="nucleotide sequence ID" value="NZ_CP036425.1"/>
</dbReference>
<accession>A0A517YXV3</accession>
<feature type="transmembrane region" description="Helical" evidence="1">
    <location>
        <begin position="262"/>
        <end position="284"/>
    </location>
</feature>
<feature type="transmembrane region" description="Helical" evidence="1">
    <location>
        <begin position="304"/>
        <end position="326"/>
    </location>
</feature>
<protein>
    <recommendedName>
        <fullName evidence="4">Quinol:cytochrome C oxidoreductase</fullName>
    </recommendedName>
</protein>
<keyword evidence="1" id="KW-1133">Transmembrane helix</keyword>
<dbReference type="EMBL" id="CP036425">
    <property type="protein sequence ID" value="QDU35051.1"/>
    <property type="molecule type" value="Genomic_DNA"/>
</dbReference>
<dbReference type="Proteomes" id="UP000317369">
    <property type="component" value="Chromosome"/>
</dbReference>
<feature type="transmembrane region" description="Helical" evidence="1">
    <location>
        <begin position="229"/>
        <end position="250"/>
    </location>
</feature>
<feature type="transmembrane region" description="Helical" evidence="1">
    <location>
        <begin position="187"/>
        <end position="208"/>
    </location>
</feature>
<dbReference type="PANTHER" id="PTHR43044:SF1">
    <property type="entry name" value="QUINOL:CYTOCHROME C OXIDOREDUCTASE QUINONE-BINDING SUBUNIT 2"/>
    <property type="match status" value="1"/>
</dbReference>
<keyword evidence="1" id="KW-0812">Transmembrane</keyword>